<dbReference type="AlphaFoldDB" id="A0A6J7IDB9"/>
<evidence type="ECO:0000313" key="6">
    <source>
        <dbReference type="EMBL" id="CAB4928765.1"/>
    </source>
</evidence>
<feature type="compositionally biased region" description="Basic residues" evidence="4">
    <location>
        <begin position="1"/>
        <end position="18"/>
    </location>
</feature>
<feature type="region of interest" description="Disordered" evidence="4">
    <location>
        <begin position="1"/>
        <end position="51"/>
    </location>
</feature>
<dbReference type="GO" id="GO:0008976">
    <property type="term" value="F:polyphosphate kinase activity"/>
    <property type="evidence" value="ECO:0007669"/>
    <property type="project" value="InterPro"/>
</dbReference>
<evidence type="ECO:0000256" key="3">
    <source>
        <dbReference type="ARBA" id="ARBA00022777"/>
    </source>
</evidence>
<keyword evidence="3" id="KW-0418">Kinase</keyword>
<dbReference type="InterPro" id="IPR022486">
    <property type="entry name" value="PPK2_PA0141"/>
</dbReference>
<sequence length="305" mass="34589">MAKGKKGQHKRDRKKGRHGLAEAPSGSEVTLKGSKRGTTSAAAVPGGSGKMSRRAYESELATLQAELVAMQEWVRSAGAKVCIVFEGRDTAGKGGTIKRIVERVSPRVFRVVALPAPTEREKSQMYLQRYVPHLPAAGEVVIFDRSWYNRAGVERVMGFCTEEQADRFLMMAPGVERAMVDSGIILLKYWLEVSPDEQMRRIESRIDDSRKVWKLSDMDLLSYSRWFDYSRARDAMFAATDNAWAPWFIAHTDDKKRARLNIISHLLSRVPYEPLPDRDVGLPARQLPDGYQEPELPLRHIPERY</sequence>
<dbReference type="Gene3D" id="3.40.50.300">
    <property type="entry name" value="P-loop containing nucleotide triphosphate hydrolases"/>
    <property type="match status" value="1"/>
</dbReference>
<keyword evidence="2" id="KW-0808">Transferase</keyword>
<proteinExistence type="inferred from homology"/>
<dbReference type="InterPro" id="IPR022488">
    <property type="entry name" value="PPK2-related"/>
</dbReference>
<dbReference type="SUPFAM" id="SSF52540">
    <property type="entry name" value="P-loop containing nucleoside triphosphate hydrolases"/>
    <property type="match status" value="1"/>
</dbReference>
<name>A0A6J7IDB9_9ZZZZ</name>
<comment type="similarity">
    <text evidence="1">Belongs to the polyphosphate kinase 2 (PPK2) family. Class I subfamily.</text>
</comment>
<gene>
    <name evidence="6" type="ORF">UFOPK3772_00119</name>
</gene>
<evidence type="ECO:0000256" key="2">
    <source>
        <dbReference type="ARBA" id="ARBA00022679"/>
    </source>
</evidence>
<evidence type="ECO:0000256" key="1">
    <source>
        <dbReference type="ARBA" id="ARBA00009924"/>
    </source>
</evidence>
<dbReference type="Pfam" id="PF03976">
    <property type="entry name" value="PPK2"/>
    <property type="match status" value="1"/>
</dbReference>
<feature type="domain" description="Polyphosphate kinase-2-related" evidence="5">
    <location>
        <begin position="51"/>
        <end position="273"/>
    </location>
</feature>
<dbReference type="InterPro" id="IPR016898">
    <property type="entry name" value="Polyphosphate_phosphotransfera"/>
</dbReference>
<dbReference type="PANTHER" id="PTHR34383">
    <property type="entry name" value="POLYPHOSPHATE:AMP PHOSPHOTRANSFERASE-RELATED"/>
    <property type="match status" value="1"/>
</dbReference>
<evidence type="ECO:0000256" key="4">
    <source>
        <dbReference type="SAM" id="MobiDB-lite"/>
    </source>
</evidence>
<organism evidence="6">
    <name type="scientific">freshwater metagenome</name>
    <dbReference type="NCBI Taxonomy" id="449393"/>
    <lineage>
        <taxon>unclassified sequences</taxon>
        <taxon>metagenomes</taxon>
        <taxon>ecological metagenomes</taxon>
    </lineage>
</organism>
<dbReference type="NCBIfam" id="TIGR03707">
    <property type="entry name" value="PPK2_P_aer"/>
    <property type="match status" value="1"/>
</dbReference>
<evidence type="ECO:0000259" key="5">
    <source>
        <dbReference type="Pfam" id="PF03976"/>
    </source>
</evidence>
<dbReference type="GO" id="GO:0006793">
    <property type="term" value="P:phosphorus metabolic process"/>
    <property type="evidence" value="ECO:0007669"/>
    <property type="project" value="InterPro"/>
</dbReference>
<accession>A0A6J7IDB9</accession>
<dbReference type="EMBL" id="CAFBNE010000002">
    <property type="protein sequence ID" value="CAB4928765.1"/>
    <property type="molecule type" value="Genomic_DNA"/>
</dbReference>
<dbReference type="PIRSF" id="PIRSF028756">
    <property type="entry name" value="PPK2_prd"/>
    <property type="match status" value="1"/>
</dbReference>
<dbReference type="PANTHER" id="PTHR34383:SF1">
    <property type="entry name" value="ADP-POLYPHOSPHATE PHOSPHOTRANSFERASE"/>
    <property type="match status" value="1"/>
</dbReference>
<dbReference type="InterPro" id="IPR027417">
    <property type="entry name" value="P-loop_NTPase"/>
</dbReference>
<protein>
    <submittedName>
        <fullName evidence="6">Unannotated protein</fullName>
    </submittedName>
</protein>
<reference evidence="6" key="1">
    <citation type="submission" date="2020-05" db="EMBL/GenBank/DDBJ databases">
        <authorList>
            <person name="Chiriac C."/>
            <person name="Salcher M."/>
            <person name="Ghai R."/>
            <person name="Kavagutti S V."/>
        </authorList>
    </citation>
    <scope>NUCLEOTIDE SEQUENCE</scope>
</reference>